<dbReference type="AlphaFoldDB" id="A0A4Q1K3U8"/>
<keyword evidence="5" id="KW-0472">Membrane</keyword>
<dbReference type="PROSITE" id="PS50110">
    <property type="entry name" value="RESPONSE_REGULATORY"/>
    <property type="match status" value="1"/>
</dbReference>
<dbReference type="InterPro" id="IPR003594">
    <property type="entry name" value="HATPase_dom"/>
</dbReference>
<dbReference type="CDD" id="cd00082">
    <property type="entry name" value="HisKA"/>
    <property type="match status" value="1"/>
</dbReference>
<evidence type="ECO:0000256" key="5">
    <source>
        <dbReference type="SAM" id="Phobius"/>
    </source>
</evidence>
<keyword evidence="9" id="KW-1185">Reference proteome</keyword>
<dbReference type="SUPFAM" id="SSF47384">
    <property type="entry name" value="Homodimeric domain of signal transducing histidine kinase"/>
    <property type="match status" value="1"/>
</dbReference>
<sequence>MKTTSKAIFNINWIIGSKLLLSCFVVALFFLNTPVFASQQPNAIDPEILKQFEKAQKLFEDNDYEHYVAGNQIITKLEEELIARKNYDQLMYLYLEISYFYVTKFDYVSSKKVLDKVDKILSKHNNYCIRGEYYEHLAVFYNSQGNEQLDEKYTLLSQIFLTQYAPKEKQVDMYYNLTLLYLKKEDWNKTLENSLQFLKTCKETGDNSDQPEINLFIAESYCHLDDLAKSLQYLGLVEKSDDFQHHDEDFLLKSRYHFVLGQVYEKQKKYKEATANFKIATDFFKRRLVYRVVKMNHFLNQKRELEVKNIEFQSIIKQNELKSENVKYKNYLLFVCLITIIILIVLLYFQYRNAKFKSFTNDLLSEKNDLLHKANSELGMALNVKKKLLDTISHELRTPIYTLNGLLHLMEEDQSNYETNIEQLQASVQNLYSLSGNIIEINVIDSLENEYIPKRDVVSLNVLLTKILTVVEKNRKNNNKVSMLVDSKIPEKLLFDEAKLHQVLFSLIDNAFKFTKDGNVVVETKNIEESNDKITVEFIIKDTGIGIDKEIKEKIFDLFYQGSDKINYEYGGSGLGLTLVKKTLSLFNKNLKIDSKPNKGTTVSFSLDFEKYEEINTVPIEAKIIKDPSAIRILLVEDNKTNQLITKKIIIKKGYTCDVVNNGLETCRSVEEADYDLILMDIMMPIMDGFEASDYISKLKPKIPIIALTAISEEVNKELFSASKIKKVLSKPVNIDELYETILLNVNET</sequence>
<evidence type="ECO:0000256" key="2">
    <source>
        <dbReference type="ARBA" id="ARBA00012438"/>
    </source>
</evidence>
<dbReference type="SMART" id="SM00448">
    <property type="entry name" value="REC"/>
    <property type="match status" value="1"/>
</dbReference>
<dbReference type="Gene3D" id="1.10.287.130">
    <property type="match status" value="1"/>
</dbReference>
<protein>
    <recommendedName>
        <fullName evidence="2">histidine kinase</fullName>
        <ecNumber evidence="2">2.7.13.3</ecNumber>
    </recommendedName>
</protein>
<dbReference type="GO" id="GO:0000155">
    <property type="term" value="F:phosphorelay sensor kinase activity"/>
    <property type="evidence" value="ECO:0007669"/>
    <property type="project" value="InterPro"/>
</dbReference>
<accession>A0A4Q1K3U8</accession>
<comment type="catalytic activity">
    <reaction evidence="1">
        <text>ATP + protein L-histidine = ADP + protein N-phospho-L-histidine.</text>
        <dbReference type="EC" id="2.7.13.3"/>
    </reaction>
</comment>
<dbReference type="PROSITE" id="PS50109">
    <property type="entry name" value="HIS_KIN"/>
    <property type="match status" value="1"/>
</dbReference>
<dbReference type="Gene3D" id="3.30.565.10">
    <property type="entry name" value="Histidine kinase-like ATPase, C-terminal domain"/>
    <property type="match status" value="1"/>
</dbReference>
<evidence type="ECO:0000256" key="4">
    <source>
        <dbReference type="PROSITE-ProRule" id="PRU00169"/>
    </source>
</evidence>
<dbReference type="InterPro" id="IPR005467">
    <property type="entry name" value="His_kinase_dom"/>
</dbReference>
<dbReference type="InterPro" id="IPR036097">
    <property type="entry name" value="HisK_dim/P_sf"/>
</dbReference>
<evidence type="ECO:0000259" key="7">
    <source>
        <dbReference type="PROSITE" id="PS50110"/>
    </source>
</evidence>
<dbReference type="SUPFAM" id="SSF52172">
    <property type="entry name" value="CheY-like"/>
    <property type="match status" value="1"/>
</dbReference>
<dbReference type="PANTHER" id="PTHR45339">
    <property type="entry name" value="HYBRID SIGNAL TRANSDUCTION HISTIDINE KINASE J"/>
    <property type="match status" value="1"/>
</dbReference>
<evidence type="ECO:0000256" key="1">
    <source>
        <dbReference type="ARBA" id="ARBA00000085"/>
    </source>
</evidence>
<dbReference type="PRINTS" id="PR00344">
    <property type="entry name" value="BCTRLSENSOR"/>
</dbReference>
<feature type="domain" description="Response regulatory" evidence="7">
    <location>
        <begin position="632"/>
        <end position="746"/>
    </location>
</feature>
<dbReference type="InterPro" id="IPR036890">
    <property type="entry name" value="HATPase_C_sf"/>
</dbReference>
<dbReference type="SUPFAM" id="SSF48452">
    <property type="entry name" value="TPR-like"/>
    <property type="match status" value="1"/>
</dbReference>
<proteinExistence type="predicted"/>
<name>A0A4Q1K3U8_9FLAO</name>
<gene>
    <name evidence="8" type="ORF">EQG63_06400</name>
</gene>
<dbReference type="InterPro" id="IPR004358">
    <property type="entry name" value="Sig_transdc_His_kin-like_C"/>
</dbReference>
<dbReference type="SMART" id="SM00388">
    <property type="entry name" value="HisKA"/>
    <property type="match status" value="1"/>
</dbReference>
<comment type="caution">
    <text evidence="8">The sequence shown here is derived from an EMBL/GenBank/DDBJ whole genome shotgun (WGS) entry which is preliminary data.</text>
</comment>
<feature type="domain" description="Histidine kinase" evidence="6">
    <location>
        <begin position="391"/>
        <end position="611"/>
    </location>
</feature>
<keyword evidence="5" id="KW-1133">Transmembrane helix</keyword>
<evidence type="ECO:0000313" key="8">
    <source>
        <dbReference type="EMBL" id="RXR19071.1"/>
    </source>
</evidence>
<dbReference type="InterPro" id="IPR001789">
    <property type="entry name" value="Sig_transdc_resp-reg_receiver"/>
</dbReference>
<dbReference type="EC" id="2.7.13.3" evidence="2"/>
<dbReference type="Pfam" id="PF02518">
    <property type="entry name" value="HATPase_c"/>
    <property type="match status" value="1"/>
</dbReference>
<evidence type="ECO:0000313" key="9">
    <source>
        <dbReference type="Proteomes" id="UP000290283"/>
    </source>
</evidence>
<keyword evidence="5" id="KW-0812">Transmembrane</keyword>
<dbReference type="RefSeq" id="WP_129435529.1">
    <property type="nucleotide sequence ID" value="NZ_SBKO01000002.1"/>
</dbReference>
<reference evidence="9" key="1">
    <citation type="submission" date="2019-01" db="EMBL/GenBank/DDBJ databases">
        <title>Cytophagaceae bacterium strain CAR-16.</title>
        <authorList>
            <person name="Chen W.-M."/>
        </authorList>
    </citation>
    <scope>NUCLEOTIDE SEQUENCE [LARGE SCALE GENOMIC DNA]</scope>
    <source>
        <strain evidence="9">LLJ-11</strain>
    </source>
</reference>
<dbReference type="EMBL" id="SBKO01000002">
    <property type="protein sequence ID" value="RXR19071.1"/>
    <property type="molecule type" value="Genomic_DNA"/>
</dbReference>
<evidence type="ECO:0000259" key="6">
    <source>
        <dbReference type="PROSITE" id="PS50109"/>
    </source>
</evidence>
<dbReference type="Pfam" id="PF00072">
    <property type="entry name" value="Response_reg"/>
    <property type="match status" value="1"/>
</dbReference>
<dbReference type="PANTHER" id="PTHR45339:SF5">
    <property type="entry name" value="HISTIDINE KINASE"/>
    <property type="match status" value="1"/>
</dbReference>
<feature type="transmembrane region" description="Helical" evidence="5">
    <location>
        <begin position="331"/>
        <end position="349"/>
    </location>
</feature>
<dbReference type="Gene3D" id="1.25.40.10">
    <property type="entry name" value="Tetratricopeptide repeat domain"/>
    <property type="match status" value="1"/>
</dbReference>
<dbReference type="InterPro" id="IPR011990">
    <property type="entry name" value="TPR-like_helical_dom_sf"/>
</dbReference>
<organism evidence="8 9">
    <name type="scientific">Flavobacterium amnicola</name>
    <dbReference type="NCBI Taxonomy" id="2506422"/>
    <lineage>
        <taxon>Bacteria</taxon>
        <taxon>Pseudomonadati</taxon>
        <taxon>Bacteroidota</taxon>
        <taxon>Flavobacteriia</taxon>
        <taxon>Flavobacteriales</taxon>
        <taxon>Flavobacteriaceae</taxon>
        <taxon>Flavobacterium</taxon>
    </lineage>
</organism>
<dbReference type="InterPro" id="IPR011006">
    <property type="entry name" value="CheY-like_superfamily"/>
</dbReference>
<dbReference type="Proteomes" id="UP000290283">
    <property type="component" value="Unassembled WGS sequence"/>
</dbReference>
<evidence type="ECO:0000256" key="3">
    <source>
        <dbReference type="ARBA" id="ARBA00022553"/>
    </source>
</evidence>
<keyword evidence="3 4" id="KW-0597">Phosphoprotein</keyword>
<dbReference type="InterPro" id="IPR003661">
    <property type="entry name" value="HisK_dim/P_dom"/>
</dbReference>
<dbReference type="SUPFAM" id="SSF55874">
    <property type="entry name" value="ATPase domain of HSP90 chaperone/DNA topoisomerase II/histidine kinase"/>
    <property type="match status" value="1"/>
</dbReference>
<dbReference type="OrthoDB" id="1046984at2"/>
<dbReference type="Pfam" id="PF00512">
    <property type="entry name" value="HisKA"/>
    <property type="match status" value="1"/>
</dbReference>
<dbReference type="CDD" id="cd17546">
    <property type="entry name" value="REC_hyHK_CKI1_RcsC-like"/>
    <property type="match status" value="1"/>
</dbReference>
<dbReference type="SMART" id="SM00387">
    <property type="entry name" value="HATPase_c"/>
    <property type="match status" value="1"/>
</dbReference>
<feature type="modified residue" description="4-aspartylphosphate" evidence="4">
    <location>
        <position position="681"/>
    </location>
</feature>
<dbReference type="Gene3D" id="3.40.50.2300">
    <property type="match status" value="1"/>
</dbReference>